<dbReference type="EMBL" id="JAUFPX010000006">
    <property type="protein sequence ID" value="MDN3590714.1"/>
    <property type="molecule type" value="Genomic_DNA"/>
</dbReference>
<protein>
    <submittedName>
        <fullName evidence="2">Uncharacterized protein</fullName>
    </submittedName>
</protein>
<gene>
    <name evidence="2" type="ORF">QWZ12_08815</name>
</gene>
<reference evidence="3" key="1">
    <citation type="journal article" date="2019" name="Int. J. Syst. Evol. Microbiol.">
        <title>The Global Catalogue of Microorganisms (GCM) 10K type strain sequencing project: providing services to taxonomists for standard genome sequencing and annotation.</title>
        <authorList>
            <consortium name="The Broad Institute Genomics Platform"/>
            <consortium name="The Broad Institute Genome Sequencing Center for Infectious Disease"/>
            <person name="Wu L."/>
            <person name="Ma J."/>
        </authorList>
    </citation>
    <scope>NUCLEOTIDE SEQUENCE [LARGE SCALE GENOMIC DNA]</scope>
    <source>
        <strain evidence="3">CECT 7069</strain>
    </source>
</reference>
<comment type="caution">
    <text evidence="2">The sequence shown here is derived from an EMBL/GenBank/DDBJ whole genome shotgun (WGS) entry which is preliminary data.</text>
</comment>
<dbReference type="RefSeq" id="WP_238222805.1">
    <property type="nucleotide sequence ID" value="NZ_BPQD01000003.1"/>
</dbReference>
<keyword evidence="1" id="KW-0472">Membrane</keyword>
<evidence type="ECO:0000313" key="2">
    <source>
        <dbReference type="EMBL" id="MDN3590714.1"/>
    </source>
</evidence>
<sequence>MIDTTPTPLFLNENPAAVPIPSVVQQAYVWAFGGLVTLALLVLAVATQSDADATRITGLRDGAASAPATLVNAFAAAHGRPGTF</sequence>
<proteinExistence type="predicted"/>
<keyword evidence="3" id="KW-1185">Reference proteome</keyword>
<keyword evidence="1" id="KW-0812">Transmembrane</keyword>
<evidence type="ECO:0000313" key="3">
    <source>
        <dbReference type="Proteomes" id="UP001224644"/>
    </source>
</evidence>
<dbReference type="Proteomes" id="UP001224644">
    <property type="component" value="Unassembled WGS sequence"/>
</dbReference>
<evidence type="ECO:0000256" key="1">
    <source>
        <dbReference type="SAM" id="Phobius"/>
    </source>
</evidence>
<keyword evidence="1" id="KW-1133">Transmembrane helix</keyword>
<organism evidence="2 3">
    <name type="scientific">Methylobacterium adhaesivum</name>
    <dbReference type="NCBI Taxonomy" id="333297"/>
    <lineage>
        <taxon>Bacteria</taxon>
        <taxon>Pseudomonadati</taxon>
        <taxon>Pseudomonadota</taxon>
        <taxon>Alphaproteobacteria</taxon>
        <taxon>Hyphomicrobiales</taxon>
        <taxon>Methylobacteriaceae</taxon>
        <taxon>Methylobacterium</taxon>
    </lineage>
</organism>
<feature type="transmembrane region" description="Helical" evidence="1">
    <location>
        <begin position="27"/>
        <end position="46"/>
    </location>
</feature>
<name>A0ABT8BFU0_9HYPH</name>
<accession>A0ABT8BFU0</accession>